<dbReference type="SUPFAM" id="SSF49299">
    <property type="entry name" value="PKD domain"/>
    <property type="match status" value="1"/>
</dbReference>
<dbReference type="SMART" id="SM00089">
    <property type="entry name" value="PKD"/>
    <property type="match status" value="1"/>
</dbReference>
<gene>
    <name evidence="2" type="ORF">DDR33_24865</name>
</gene>
<dbReference type="Gene3D" id="2.60.40.10">
    <property type="entry name" value="Immunoglobulins"/>
    <property type="match status" value="1"/>
</dbReference>
<name>A0A2U2P990_9SPHI</name>
<proteinExistence type="predicted"/>
<feature type="non-terminal residue" evidence="2">
    <location>
        <position position="1"/>
    </location>
</feature>
<reference evidence="2 3" key="1">
    <citation type="submission" date="2018-04" db="EMBL/GenBank/DDBJ databases">
        <title>Pedobacter chongqingensis sp. nov., isolated from a rottenly hemp rope.</title>
        <authorList>
            <person name="Cai Y."/>
        </authorList>
    </citation>
    <scope>NUCLEOTIDE SEQUENCE [LARGE SCALE GENOMIC DNA]</scope>
    <source>
        <strain evidence="2 3">FJ4-8</strain>
    </source>
</reference>
<dbReference type="RefSeq" id="WP_146198875.1">
    <property type="nucleotide sequence ID" value="NZ_QEAS01000053.1"/>
</dbReference>
<feature type="domain" description="PKD" evidence="1">
    <location>
        <begin position="1107"/>
        <end position="1151"/>
    </location>
</feature>
<dbReference type="Gene3D" id="2.60.120.260">
    <property type="entry name" value="Galactose-binding domain-like"/>
    <property type="match status" value="1"/>
</dbReference>
<dbReference type="InterPro" id="IPR013783">
    <property type="entry name" value="Ig-like_fold"/>
</dbReference>
<sequence>AGLFGRLHGQSNPVSVNHFTGTANVSIPLYELKSGGVSMPIALSYSATGIKVKDSEGNAGMGWQVNIEGSVSRIVRGLPDDCKKDDAGYTRLGWLYNANGTKIAAFTPANDKSYSTCNDETADVNFINTNFTGYSDTEPDLFVVDAPGLSCQLVFDANHIIRTIPYADLKTEYTTDPVSGLITSFTITTDKGLKYVFSDCESTKRTYTGQFWLLRNEYEQYRYGVSFSHSWKLSRITDPGGNGLSFGYRSFGGIHLDEENPQYNKNIFSSRSNYAGYTINEISDRKRLDTVSRIHSGARRPVLTAGYVKDDNDILAGLTGSGKSYLFEYMGNVSVPPPATSSRYFLKTLYLDGQDRCEFEYNGEAVAALVDKYVPFPDNQSKGIDKWGYYNGANATNLVPSIYINPGENGWERYRFSQLPGPYKYSMPGGRGGPNASMVIMGSLSKILYKAGGYTELTYEQNDYYDDLAMGKSLGPGIRIKQITTSDGISTANNIIKTYTYTNPSTSLTSGKIVSVPVYAFTTDYVSDPLDGETISQIWKNSTYVSDEDLSQDDHSVIYSHVQESQSGAGSTLYQFSVPATNWDNSAPDWVPSMSYAARSYCDADPAKMRSDKDGYPFSPKTNYDFERGLLQKTSMYNDAGQLVSEQSYTYQRTGPPVPVWALKAENYGEIKFYSRYPVLTGCSELLTREEKKIYDSATLSQSGQITTDYFYSSPYHKQLTMQQVSSGEGSVYRTYTKYTRDYGPVSGSDASSIALQNLQAANVNVPAEIYSQTERNGTVVTTGAELTLFKAYTPGGATLYLPSQKLTLSAAGGLSNFQPSTVSGGTLNKDARYKVSENILAYDSYGTTLSTDNNKMKVQTSLTDRATLLKIADVSGARYDEVLFNDFDSELNGLSFAKEDQAYSYSADSRSGKQVLSLPASQALSQTLSRNPWSKEYIFSIWLKSSSAGALSLSLTGNSGQTFPYTLAYQGSSTWKYYELKVPVNQLSATFKARFYTSTAVLADDIWFYPGSAEVSSASYDPENRLRTSETNTNGVSAYYSFDARNRLLTVRDQDRQIVRRNTYFKKDAQQQLGPPRFSLTAGFNPVRLRPLSFTIDSNSYYYPYNEGLSYVWDFGDGSAPVTTTSLVSPLHTYSQAATYNLSLKAISPVFGEASNIWHFTISPLTCVVGYNSQTTNGKIKMVEFYQNGVKKYAFSESDLKNTACSVPEGIYTVKVDQWILDFEQAYATYQIGSGPQQDIPLGANPATLTLDLTGQTSLKFRVNQVQ</sequence>
<dbReference type="Pfam" id="PF00801">
    <property type="entry name" value="PKD"/>
    <property type="match status" value="1"/>
</dbReference>
<dbReference type="PROSITE" id="PS50093">
    <property type="entry name" value="PKD"/>
    <property type="match status" value="1"/>
</dbReference>
<comment type="caution">
    <text evidence="2">The sequence shown here is derived from an EMBL/GenBank/DDBJ whole genome shotgun (WGS) entry which is preliminary data.</text>
</comment>
<dbReference type="CDD" id="cd00146">
    <property type="entry name" value="PKD"/>
    <property type="match status" value="1"/>
</dbReference>
<dbReference type="InterPro" id="IPR000601">
    <property type="entry name" value="PKD_dom"/>
</dbReference>
<dbReference type="OrthoDB" id="9814627at2"/>
<evidence type="ECO:0000313" key="2">
    <source>
        <dbReference type="EMBL" id="PWG77940.1"/>
    </source>
</evidence>
<protein>
    <recommendedName>
        <fullName evidence="1">PKD domain-containing protein</fullName>
    </recommendedName>
</protein>
<evidence type="ECO:0000313" key="3">
    <source>
        <dbReference type="Proteomes" id="UP000245647"/>
    </source>
</evidence>
<accession>A0A2U2P990</accession>
<dbReference type="InterPro" id="IPR035986">
    <property type="entry name" value="PKD_dom_sf"/>
</dbReference>
<dbReference type="InterPro" id="IPR022409">
    <property type="entry name" value="PKD/Chitinase_dom"/>
</dbReference>
<keyword evidence="3" id="KW-1185">Reference proteome</keyword>
<dbReference type="Proteomes" id="UP000245647">
    <property type="component" value="Unassembled WGS sequence"/>
</dbReference>
<organism evidence="2 3">
    <name type="scientific">Pararcticibacter amylolyticus</name>
    <dbReference type="NCBI Taxonomy" id="2173175"/>
    <lineage>
        <taxon>Bacteria</taxon>
        <taxon>Pseudomonadati</taxon>
        <taxon>Bacteroidota</taxon>
        <taxon>Sphingobacteriia</taxon>
        <taxon>Sphingobacteriales</taxon>
        <taxon>Sphingobacteriaceae</taxon>
        <taxon>Pararcticibacter</taxon>
    </lineage>
</organism>
<dbReference type="EMBL" id="QEAS01000053">
    <property type="protein sequence ID" value="PWG77940.1"/>
    <property type="molecule type" value="Genomic_DNA"/>
</dbReference>
<dbReference type="AlphaFoldDB" id="A0A2U2P990"/>
<evidence type="ECO:0000259" key="1">
    <source>
        <dbReference type="PROSITE" id="PS50093"/>
    </source>
</evidence>